<keyword evidence="2 13" id="KW-0813">Transport</keyword>
<dbReference type="PANTHER" id="PTHR33445">
    <property type="entry name" value="ATP SYNTHASE SUBUNIT B', CHLOROPLASTIC"/>
    <property type="match status" value="1"/>
</dbReference>
<comment type="caution">
    <text evidence="17">The sequence shown here is derived from an EMBL/GenBank/DDBJ whole genome shotgun (WGS) entry which is preliminary data.</text>
</comment>
<dbReference type="InterPro" id="IPR050059">
    <property type="entry name" value="ATP_synthase_B_chain"/>
</dbReference>
<keyword evidence="18" id="KW-1185">Reference proteome</keyword>
<evidence type="ECO:0000256" key="9">
    <source>
        <dbReference type="ARBA" id="ARBA00023310"/>
    </source>
</evidence>
<keyword evidence="4 13" id="KW-0812">Transmembrane</keyword>
<dbReference type="InterPro" id="IPR002146">
    <property type="entry name" value="ATP_synth_b/b'su_bac/chlpt"/>
</dbReference>
<keyword evidence="5 13" id="KW-0375">Hydrogen ion transport</keyword>
<evidence type="ECO:0000256" key="16">
    <source>
        <dbReference type="SAM" id="SignalP"/>
    </source>
</evidence>
<feature type="coiled-coil region" evidence="15">
    <location>
        <begin position="58"/>
        <end position="99"/>
    </location>
</feature>
<evidence type="ECO:0000256" key="14">
    <source>
        <dbReference type="RuleBase" id="RU003848"/>
    </source>
</evidence>
<evidence type="ECO:0000256" key="2">
    <source>
        <dbReference type="ARBA" id="ARBA00022448"/>
    </source>
</evidence>
<feature type="chain" id="PRO_5046043547" description="ATP synthase subunit b" evidence="16">
    <location>
        <begin position="20"/>
        <end position="186"/>
    </location>
</feature>
<keyword evidence="3 13" id="KW-0138">CF(0)</keyword>
<evidence type="ECO:0000256" key="7">
    <source>
        <dbReference type="ARBA" id="ARBA00023065"/>
    </source>
</evidence>
<comment type="similarity">
    <text evidence="1 13 14">Belongs to the ATPase B chain family.</text>
</comment>
<evidence type="ECO:0000256" key="11">
    <source>
        <dbReference type="ARBA" id="ARBA00025614"/>
    </source>
</evidence>
<keyword evidence="7 13" id="KW-0406">Ion transport</keyword>
<evidence type="ECO:0000256" key="4">
    <source>
        <dbReference type="ARBA" id="ARBA00022692"/>
    </source>
</evidence>
<keyword evidence="16" id="KW-0732">Signal</keyword>
<keyword evidence="9 13" id="KW-0066">ATP synthesis</keyword>
<keyword evidence="13" id="KW-1003">Cell membrane</keyword>
<dbReference type="CDD" id="cd06503">
    <property type="entry name" value="ATP-synt_Fo_b"/>
    <property type="match status" value="1"/>
</dbReference>
<sequence length="186" mass="20416">MRYILTATLTAFFATPALAAKGPFFSLKNTDFVVLLAFILFIAVLFYFKVPGMIGKMLDKRADDIKSELDEARKLREEAQTLLASYERKQKEVQEQAERIVAGAKEDARLAAEQAKIDLEKSVARRLAAAEDQIGSAEAAAIKEVRDQAAMIAVAAAREVIAKQMTAADSNKLIDDAIAQVDTKLH</sequence>
<dbReference type="EMBL" id="JBFNXX010000001">
    <property type="protein sequence ID" value="MEW9918394.1"/>
    <property type="molecule type" value="Genomic_DNA"/>
</dbReference>
<reference evidence="17 18" key="1">
    <citation type="submission" date="2024-07" db="EMBL/GenBank/DDBJ databases">
        <title>Marimonas sp.nov., isolated from tidal-flat sediment.</title>
        <authorList>
            <person name="Jayan J.N."/>
            <person name="Lee S.S."/>
        </authorList>
    </citation>
    <scope>NUCLEOTIDE SEQUENCE [LARGE SCALE GENOMIC DNA]</scope>
    <source>
        <strain evidence="17 18">MJW-29</strain>
    </source>
</reference>
<comment type="subcellular location">
    <subcellularLocation>
        <location evidence="13">Cell membrane</location>
        <topology evidence="13">Single-pass membrane protein</topology>
    </subcellularLocation>
    <subcellularLocation>
        <location evidence="12">Endomembrane system</location>
        <topology evidence="12">Single-pass membrane protein</topology>
    </subcellularLocation>
</comment>
<accession>A0ABV3RHG1</accession>
<keyword evidence="6 13" id="KW-1133">Transmembrane helix</keyword>
<evidence type="ECO:0000256" key="13">
    <source>
        <dbReference type="HAMAP-Rule" id="MF_01398"/>
    </source>
</evidence>
<dbReference type="RefSeq" id="WP_367876091.1">
    <property type="nucleotide sequence ID" value="NZ_JBFNXX010000001.1"/>
</dbReference>
<feature type="signal peptide" evidence="16">
    <location>
        <begin position="1"/>
        <end position="19"/>
    </location>
</feature>
<evidence type="ECO:0000256" key="8">
    <source>
        <dbReference type="ARBA" id="ARBA00023136"/>
    </source>
</evidence>
<dbReference type="Proteomes" id="UP001556098">
    <property type="component" value="Unassembled WGS sequence"/>
</dbReference>
<evidence type="ECO:0000256" key="1">
    <source>
        <dbReference type="ARBA" id="ARBA00005513"/>
    </source>
</evidence>
<evidence type="ECO:0000256" key="10">
    <source>
        <dbReference type="ARBA" id="ARBA00025198"/>
    </source>
</evidence>
<dbReference type="NCBIfam" id="NF009989">
    <property type="entry name" value="PRK13455.1"/>
    <property type="match status" value="1"/>
</dbReference>
<evidence type="ECO:0000256" key="5">
    <source>
        <dbReference type="ARBA" id="ARBA00022781"/>
    </source>
</evidence>
<evidence type="ECO:0000256" key="12">
    <source>
        <dbReference type="ARBA" id="ARBA00037847"/>
    </source>
</evidence>
<evidence type="ECO:0000256" key="15">
    <source>
        <dbReference type="SAM" id="Coils"/>
    </source>
</evidence>
<evidence type="ECO:0000313" key="18">
    <source>
        <dbReference type="Proteomes" id="UP001556098"/>
    </source>
</evidence>
<evidence type="ECO:0000256" key="3">
    <source>
        <dbReference type="ARBA" id="ARBA00022547"/>
    </source>
</evidence>
<proteinExistence type="inferred from homology"/>
<comment type="function">
    <text evidence="11">Component of the F(0) channel, it forms part of the peripheral stalk, linking F(1) to F(0). The b'-subunit is a diverged and duplicated form of b found in plants and photosynthetic bacteria.</text>
</comment>
<evidence type="ECO:0000313" key="17">
    <source>
        <dbReference type="EMBL" id="MEW9918394.1"/>
    </source>
</evidence>
<comment type="function">
    <text evidence="10 13">F(1)F(0) ATP synthase produces ATP from ADP in the presence of a proton or sodium gradient. F-type ATPases consist of two structural domains, F(1) containing the extramembraneous catalytic core and F(0) containing the membrane proton channel, linked together by a central stalk and a peripheral stalk. During catalysis, ATP synthesis in the catalytic domain of F(1) is coupled via a rotary mechanism of the central stalk subunits to proton translocation.</text>
</comment>
<comment type="subunit">
    <text evidence="13">F-type ATPases have 2 components, F(1) - the catalytic core - and F(0) - the membrane proton channel. F(1) has five subunits: alpha(3), beta(3), gamma(1), delta(1), epsilon(1). F(0) has three main subunits: a(1), b(2) and c(10-14). The alpha and beta chains form an alternating ring which encloses part of the gamma chain. F(1) is attached to F(0) by a central stalk formed by the gamma and epsilon chains, while a peripheral stalk is formed by the delta and b chains.</text>
</comment>
<gene>
    <name evidence="13" type="primary">atpF</name>
    <name evidence="17" type="ORF">AB2B41_02165</name>
</gene>
<keyword evidence="15" id="KW-0175">Coiled coil</keyword>
<keyword evidence="8 13" id="KW-0472">Membrane</keyword>
<dbReference type="HAMAP" id="MF_01398">
    <property type="entry name" value="ATP_synth_b_bprime"/>
    <property type="match status" value="1"/>
</dbReference>
<protein>
    <recommendedName>
        <fullName evidence="13">ATP synthase subunit b</fullName>
    </recommendedName>
    <alternativeName>
        <fullName evidence="13">ATP synthase F(0) sector subunit b</fullName>
    </alternativeName>
    <alternativeName>
        <fullName evidence="13">ATPase subunit I</fullName>
    </alternativeName>
    <alternativeName>
        <fullName evidence="13">F-type ATPase subunit b</fullName>
        <shortName evidence="13">F-ATPase subunit b</shortName>
    </alternativeName>
</protein>
<evidence type="ECO:0000256" key="6">
    <source>
        <dbReference type="ARBA" id="ARBA00022989"/>
    </source>
</evidence>
<dbReference type="PANTHER" id="PTHR33445:SF1">
    <property type="entry name" value="ATP SYNTHASE SUBUNIT B"/>
    <property type="match status" value="1"/>
</dbReference>
<name>A0ABV3RHG1_9RHOB</name>
<dbReference type="Pfam" id="PF00430">
    <property type="entry name" value="ATP-synt_B"/>
    <property type="match status" value="1"/>
</dbReference>
<feature type="transmembrane region" description="Helical" evidence="13">
    <location>
        <begin position="29"/>
        <end position="48"/>
    </location>
</feature>
<organism evidence="17 18">
    <name type="scientific">Sulfitobacter sediminis</name>
    <dbReference type="NCBI Taxonomy" id="3234186"/>
    <lineage>
        <taxon>Bacteria</taxon>
        <taxon>Pseudomonadati</taxon>
        <taxon>Pseudomonadota</taxon>
        <taxon>Alphaproteobacteria</taxon>
        <taxon>Rhodobacterales</taxon>
        <taxon>Roseobacteraceae</taxon>
        <taxon>Sulfitobacter</taxon>
    </lineage>
</organism>